<protein>
    <submittedName>
        <fullName evidence="1">Uncharacterized protein</fullName>
    </submittedName>
</protein>
<organism evidence="1">
    <name type="scientific">viral metagenome</name>
    <dbReference type="NCBI Taxonomy" id="1070528"/>
    <lineage>
        <taxon>unclassified sequences</taxon>
        <taxon>metagenomes</taxon>
        <taxon>organismal metagenomes</taxon>
    </lineage>
</organism>
<accession>A0A6C0DME1</accession>
<evidence type="ECO:0000313" key="1">
    <source>
        <dbReference type="EMBL" id="QHT17390.1"/>
    </source>
</evidence>
<reference evidence="1" key="1">
    <citation type="journal article" date="2020" name="Nature">
        <title>Giant virus diversity and host interactions through global metagenomics.</title>
        <authorList>
            <person name="Schulz F."/>
            <person name="Roux S."/>
            <person name="Paez-Espino D."/>
            <person name="Jungbluth S."/>
            <person name="Walsh D.A."/>
            <person name="Denef V.J."/>
            <person name="McMahon K.D."/>
            <person name="Konstantinidis K.T."/>
            <person name="Eloe-Fadrosh E.A."/>
            <person name="Kyrpides N.C."/>
            <person name="Woyke T."/>
        </authorList>
    </citation>
    <scope>NUCLEOTIDE SEQUENCE</scope>
    <source>
        <strain evidence="1">GVMAG-M-3300023174-24</strain>
    </source>
</reference>
<dbReference type="EMBL" id="MN739634">
    <property type="protein sequence ID" value="QHT17390.1"/>
    <property type="molecule type" value="Genomic_DNA"/>
</dbReference>
<dbReference type="AlphaFoldDB" id="A0A6C0DME1"/>
<name>A0A6C0DME1_9ZZZZ</name>
<sequence length="288" mass="33980">MNFIDKYRSNNNIHNSDLTLFIKNYKKIISNHSIANNPNNKKIVTIVACHTNTLLKYNAIINNIPYLIFPNNDIIIINSSNEKYSNKLKRYITTKSVINTPNNKIIKYIEIPNDKYIDIGKYIHALNIIETDESLSKEYDAVVLINDSIIIKKSITHFYNMTIKMNKELYAYNDSSEIKYHYQSYLYAIKYNAIHKLIDYFNSHKFEIYGYKDVINKIELELNTIYANDSDCFLKIAKLPCNINKNIYFHNDTLYNLLLNNEILPFIKIRALEKKDKNTHQNTNMNIY</sequence>
<proteinExistence type="predicted"/>